<evidence type="ECO:0000313" key="1">
    <source>
        <dbReference type="EMBL" id="QFS44902.1"/>
    </source>
</evidence>
<gene>
    <name evidence="1" type="ORF">GXM_02377</name>
</gene>
<dbReference type="KEGG" id="nsh:GXM_02377"/>
<keyword evidence="2" id="KW-1185">Reference proteome</keyword>
<evidence type="ECO:0000313" key="2">
    <source>
        <dbReference type="Proteomes" id="UP000326678"/>
    </source>
</evidence>
<dbReference type="EMBL" id="CP045226">
    <property type="protein sequence ID" value="QFS44902.1"/>
    <property type="molecule type" value="Genomic_DNA"/>
</dbReference>
<dbReference type="Proteomes" id="UP000326678">
    <property type="component" value="Chromosome Gxm1"/>
</dbReference>
<proteinExistence type="predicted"/>
<sequence>MQSILRGKNFGYSAFQSLIGILGNCNDEDQQWEMKEAMGFNP</sequence>
<protein>
    <submittedName>
        <fullName evidence="1">Uncharacterized protein</fullName>
    </submittedName>
</protein>
<reference evidence="1 2" key="1">
    <citation type="submission" date="2019-10" db="EMBL/GenBank/DDBJ databases">
        <title>Genomic and transcriptomic insights into the perfect genentic adaptation of a filamentous nitrogen-fixing cyanobacterium to rice fields.</title>
        <authorList>
            <person name="Chen Z."/>
        </authorList>
    </citation>
    <scope>NUCLEOTIDE SEQUENCE [LARGE SCALE GENOMIC DNA]</scope>
    <source>
        <strain evidence="1">CCNUC1</strain>
    </source>
</reference>
<dbReference type="AlphaFoldDB" id="A0A5P8VWW3"/>
<organism evidence="1 2">
    <name type="scientific">Nostoc sphaeroides CCNUC1</name>
    <dbReference type="NCBI Taxonomy" id="2653204"/>
    <lineage>
        <taxon>Bacteria</taxon>
        <taxon>Bacillati</taxon>
        <taxon>Cyanobacteriota</taxon>
        <taxon>Cyanophyceae</taxon>
        <taxon>Nostocales</taxon>
        <taxon>Nostocaceae</taxon>
        <taxon>Nostoc</taxon>
    </lineage>
</organism>
<accession>A0A5P8VWW3</accession>
<name>A0A5P8VWW3_9NOSO</name>